<dbReference type="HOGENOM" id="CLU_3402399_0_0_12"/>
<proteinExistence type="predicted"/>
<protein>
    <submittedName>
        <fullName evidence="2">Uncharacterized protein</fullName>
    </submittedName>
</protein>
<name>W5T2W8_BORHE</name>
<evidence type="ECO:0000313" key="1">
    <source>
        <dbReference type="EMBL" id="AHH13487.1"/>
    </source>
</evidence>
<gene>
    <name evidence="1" type="ORF">BHO_0900097</name>
    <name evidence="2" type="ORF">BHO_0900099</name>
</gene>
<organism evidence="2">
    <name type="scientific">Borrelia hermsii YBT</name>
    <dbReference type="NCBI Taxonomy" id="1313295"/>
    <lineage>
        <taxon>Bacteria</taxon>
        <taxon>Pseudomonadati</taxon>
        <taxon>Spirochaetota</taxon>
        <taxon>Spirochaetia</taxon>
        <taxon>Spirochaetales</taxon>
        <taxon>Borreliaceae</taxon>
        <taxon>Borrelia</taxon>
    </lineage>
</organism>
<evidence type="ECO:0000313" key="2">
    <source>
        <dbReference type="EMBL" id="AHH13489.1"/>
    </source>
</evidence>
<keyword evidence="2" id="KW-0614">Plasmid</keyword>
<accession>W5T2W8</accession>
<dbReference type="EMBL" id="CP005739">
    <property type="protein sequence ID" value="AHH13487.1"/>
    <property type="molecule type" value="Genomic_DNA"/>
</dbReference>
<sequence>MLKASYKWLKVKDKLNILQASKKTISNIKK</sequence>
<dbReference type="EMBL" id="CP005739">
    <property type="protein sequence ID" value="AHH13489.1"/>
    <property type="molecule type" value="Genomic_DNA"/>
</dbReference>
<dbReference type="AlphaFoldDB" id="W5T2W8"/>
<geneLocation type="plasmid" evidence="2">
    <name>unnamed</name>
</geneLocation>
<reference evidence="2" key="1">
    <citation type="submission" date="2013-04" db="EMBL/GenBank/DDBJ databases">
        <title>Comparative Genomics of Relapsing Fever Spirochetes.</title>
        <authorList>
            <person name="Schwan T.G."/>
            <person name="Raffel S.J."/>
            <person name="Porcella S.F."/>
            <person name="Martens C.A."/>
            <person name="Bruno D.P."/>
            <person name="Ricklefs S.M."/>
            <person name="Barbian K.B."/>
        </authorList>
    </citation>
    <scope>NUCLEOTIDE SEQUENCE</scope>
    <source>
        <strain evidence="2">YBT</strain>
        <plasmid evidence="2">unnamed</plasmid>
    </source>
</reference>